<evidence type="ECO:0000313" key="8">
    <source>
        <dbReference type="EMBL" id="NLR94085.1"/>
    </source>
</evidence>
<dbReference type="EMBL" id="JABAIL010000009">
    <property type="protein sequence ID" value="NLR94085.1"/>
    <property type="molecule type" value="Genomic_DNA"/>
</dbReference>
<gene>
    <name evidence="8" type="ORF">HGP29_22980</name>
</gene>
<comment type="caution">
    <text evidence="8">The sequence shown here is derived from an EMBL/GenBank/DDBJ whole genome shotgun (WGS) entry which is preliminary data.</text>
</comment>
<feature type="domain" description="SusD-like N-terminal" evidence="7">
    <location>
        <begin position="45"/>
        <end position="238"/>
    </location>
</feature>
<dbReference type="PROSITE" id="PS51257">
    <property type="entry name" value="PROKAR_LIPOPROTEIN"/>
    <property type="match status" value="1"/>
</dbReference>
<evidence type="ECO:0000256" key="3">
    <source>
        <dbReference type="ARBA" id="ARBA00022729"/>
    </source>
</evidence>
<dbReference type="InterPro" id="IPR012944">
    <property type="entry name" value="SusD_RagB_dom"/>
</dbReference>
<sequence>MKKNIYWIIVSLMLGSCSNYLETNFDGSVSDENVWTNPVYAEGVLLNAYEAIPDNYSVENGTFMDCATDNAVTNDYGSLIYQNANGGWRSDNNNLGQWENWYMQVEYINLWLKYGDQANYYLSDGHLNEQIKKRLTGEAHFLRAWYYFKLLQSFAGIVDGEMMGVPLYRFPLEGNIDKANKIKRSTYEEVLEFILEDCNIAIEKLPEDYDGNDHVVGETHVGRANAIAAMALKSRVLLYAASPAFSKSDWSEVARVSLELLSKTRTSLPKINWDNLDSYYNTQNHNEIIMRKFDRNNNFFKQNYPPSLNGEGRTSPSQNLVNIFFGSDGYPIDHPLSNYDPDNPYKNRSNRFNGTIAYNGSNFRGTIETYIGAFDAEGEHIFTTRTGYYLRKWMTSRAGTDEVDSSIGLHYYGLFRYGEVFLNLAESINEWVGPDVKVSFGGLSMSAKEAIIEVRRRAGIKSTEYVDEVAAMGQSEFRKLIHRERRIELCFEGHRFWDIRRWNDPLSTTISGVRITKMGEDEFQYDYPMVEQRNYSEHMRFGPIPLKQVTLGLRQNDGW</sequence>
<dbReference type="Pfam" id="PF14322">
    <property type="entry name" value="SusD-like_3"/>
    <property type="match status" value="1"/>
</dbReference>
<evidence type="ECO:0000259" key="6">
    <source>
        <dbReference type="Pfam" id="PF07980"/>
    </source>
</evidence>
<evidence type="ECO:0000313" key="9">
    <source>
        <dbReference type="Proteomes" id="UP000585050"/>
    </source>
</evidence>
<keyword evidence="3" id="KW-0732">Signal</keyword>
<evidence type="ECO:0000256" key="2">
    <source>
        <dbReference type="ARBA" id="ARBA00006275"/>
    </source>
</evidence>
<keyword evidence="4" id="KW-0472">Membrane</keyword>
<evidence type="ECO:0000256" key="1">
    <source>
        <dbReference type="ARBA" id="ARBA00004442"/>
    </source>
</evidence>
<dbReference type="SUPFAM" id="SSF48452">
    <property type="entry name" value="TPR-like"/>
    <property type="match status" value="1"/>
</dbReference>
<comment type="similarity">
    <text evidence="2">Belongs to the SusD family.</text>
</comment>
<dbReference type="Pfam" id="PF07980">
    <property type="entry name" value="SusD_RagB"/>
    <property type="match status" value="1"/>
</dbReference>
<accession>A0A7X8XYJ5</accession>
<dbReference type="Proteomes" id="UP000585050">
    <property type="component" value="Unassembled WGS sequence"/>
</dbReference>
<evidence type="ECO:0000256" key="4">
    <source>
        <dbReference type="ARBA" id="ARBA00023136"/>
    </source>
</evidence>
<keyword evidence="5" id="KW-0998">Cell outer membrane</keyword>
<evidence type="ECO:0000259" key="7">
    <source>
        <dbReference type="Pfam" id="PF14322"/>
    </source>
</evidence>
<dbReference type="AlphaFoldDB" id="A0A7X8XYJ5"/>
<protein>
    <submittedName>
        <fullName evidence="8">RagB/SusD family nutrient uptake outer membrane protein</fullName>
    </submittedName>
</protein>
<proteinExistence type="inferred from homology"/>
<dbReference type="Gene3D" id="1.25.40.390">
    <property type="match status" value="1"/>
</dbReference>
<keyword evidence="9" id="KW-1185">Reference proteome</keyword>
<evidence type="ECO:0000256" key="5">
    <source>
        <dbReference type="ARBA" id="ARBA00023237"/>
    </source>
</evidence>
<dbReference type="InterPro" id="IPR011990">
    <property type="entry name" value="TPR-like_helical_dom_sf"/>
</dbReference>
<dbReference type="RefSeq" id="WP_211093387.1">
    <property type="nucleotide sequence ID" value="NZ_JABAIL010000009.1"/>
</dbReference>
<comment type="subcellular location">
    <subcellularLocation>
        <location evidence="1">Cell outer membrane</location>
    </subcellularLocation>
</comment>
<reference evidence="8 9" key="1">
    <citation type="submission" date="2020-04" db="EMBL/GenBank/DDBJ databases">
        <title>Flammeovirga sp. SR4, a novel species isolated from seawater.</title>
        <authorList>
            <person name="Wang X."/>
        </authorList>
    </citation>
    <scope>NUCLEOTIDE SEQUENCE [LARGE SCALE GENOMIC DNA]</scope>
    <source>
        <strain evidence="8 9">SR4</strain>
    </source>
</reference>
<dbReference type="GO" id="GO:0009279">
    <property type="term" value="C:cell outer membrane"/>
    <property type="evidence" value="ECO:0007669"/>
    <property type="project" value="UniProtKB-SubCell"/>
</dbReference>
<organism evidence="8 9">
    <name type="scientific">Flammeovirga agarivorans</name>
    <dbReference type="NCBI Taxonomy" id="2726742"/>
    <lineage>
        <taxon>Bacteria</taxon>
        <taxon>Pseudomonadati</taxon>
        <taxon>Bacteroidota</taxon>
        <taxon>Cytophagia</taxon>
        <taxon>Cytophagales</taxon>
        <taxon>Flammeovirgaceae</taxon>
        <taxon>Flammeovirga</taxon>
    </lineage>
</organism>
<dbReference type="InterPro" id="IPR033985">
    <property type="entry name" value="SusD-like_N"/>
</dbReference>
<name>A0A7X8XYJ5_9BACT</name>
<feature type="domain" description="RagB/SusD" evidence="6">
    <location>
        <begin position="295"/>
        <end position="559"/>
    </location>
</feature>